<proteinExistence type="inferred from homology"/>
<accession>A0ABD1EL54</accession>
<dbReference type="AlphaFoldDB" id="A0ABD1EL54"/>
<protein>
    <recommendedName>
        <fullName evidence="2">Partner of Y14 and mago</fullName>
    </recommendedName>
</protein>
<dbReference type="PANTHER" id="PTHR22959">
    <property type="entry name" value="PYM PROTEIN"/>
    <property type="match status" value="1"/>
</dbReference>
<organism evidence="5 6">
    <name type="scientific">Hypothenemus hampei</name>
    <name type="common">Coffee berry borer</name>
    <dbReference type="NCBI Taxonomy" id="57062"/>
    <lineage>
        <taxon>Eukaryota</taxon>
        <taxon>Metazoa</taxon>
        <taxon>Ecdysozoa</taxon>
        <taxon>Arthropoda</taxon>
        <taxon>Hexapoda</taxon>
        <taxon>Insecta</taxon>
        <taxon>Pterygota</taxon>
        <taxon>Neoptera</taxon>
        <taxon>Endopterygota</taxon>
        <taxon>Coleoptera</taxon>
        <taxon>Polyphaga</taxon>
        <taxon>Cucujiformia</taxon>
        <taxon>Curculionidae</taxon>
        <taxon>Scolytinae</taxon>
        <taxon>Hypothenemus</taxon>
    </lineage>
</organism>
<dbReference type="InterPro" id="IPR036348">
    <property type="entry name" value="WIBG_N_sf"/>
</dbReference>
<evidence type="ECO:0000313" key="5">
    <source>
        <dbReference type="EMBL" id="KAL1497231.1"/>
    </source>
</evidence>
<evidence type="ECO:0000256" key="3">
    <source>
        <dbReference type="SAM" id="MobiDB-lite"/>
    </source>
</evidence>
<evidence type="ECO:0000259" key="4">
    <source>
        <dbReference type="SMART" id="SM01273"/>
    </source>
</evidence>
<comment type="caution">
    <text evidence="5">The sequence shown here is derived from an EMBL/GenBank/DDBJ whole genome shotgun (WGS) entry which is preliminary data.</text>
</comment>
<sequence>MSTYASNIITENGEQFIPASQRPDGTWRKARRVKEGYVPQEEVPLYESKGKQFLNRKNEPVILTTGQKAQRPIPGLFIIQDDKDKKSEKKKSKNKIEEINKILESTKISNTLPVKQKAPKEKSEQKAANSQQPQISSDPAKKLKNLKKRLREIEALEEKIKNGTLTKPEPEQLIKINRKNDLLVQIRDLEKQVQ</sequence>
<feature type="region of interest" description="Disordered" evidence="3">
    <location>
        <begin position="74"/>
        <end position="146"/>
    </location>
</feature>
<dbReference type="InterPro" id="IPR039333">
    <property type="entry name" value="PYM1"/>
</dbReference>
<reference evidence="5 6" key="1">
    <citation type="submission" date="2024-05" db="EMBL/GenBank/DDBJ databases">
        <title>Genetic variation in Jamaican populations of the coffee berry borer (Hypothenemus hampei).</title>
        <authorList>
            <person name="Errbii M."/>
            <person name="Myrie A."/>
        </authorList>
    </citation>
    <scope>NUCLEOTIDE SEQUENCE [LARGE SCALE GENOMIC DNA]</scope>
    <source>
        <strain evidence="5">JA-Hopewell-2020-01-JO</strain>
        <tissue evidence="5">Whole body</tissue>
    </source>
</reference>
<evidence type="ECO:0000256" key="2">
    <source>
        <dbReference type="ARBA" id="ARBA00018898"/>
    </source>
</evidence>
<gene>
    <name evidence="5" type="ORF">ABEB36_008226</name>
</gene>
<dbReference type="EMBL" id="JBDJPC010000006">
    <property type="protein sequence ID" value="KAL1497231.1"/>
    <property type="molecule type" value="Genomic_DNA"/>
</dbReference>
<feature type="domain" description="WIBG Mago-binding" evidence="4">
    <location>
        <begin position="13"/>
        <end position="39"/>
    </location>
</feature>
<dbReference type="SUPFAM" id="SSF101931">
    <property type="entry name" value="Pym (Within the bgcn gene intron protein, WIBG), N-terminal domain"/>
    <property type="match status" value="1"/>
</dbReference>
<dbReference type="PANTHER" id="PTHR22959:SF0">
    <property type="entry name" value="PARTNER OF Y14 AND MAGO"/>
    <property type="match status" value="1"/>
</dbReference>
<feature type="compositionally biased region" description="Polar residues" evidence="3">
    <location>
        <begin position="126"/>
        <end position="137"/>
    </location>
</feature>
<dbReference type="Pfam" id="PF09282">
    <property type="entry name" value="Mago-bind"/>
    <property type="match status" value="1"/>
</dbReference>
<dbReference type="Proteomes" id="UP001566132">
    <property type="component" value="Unassembled WGS sequence"/>
</dbReference>
<keyword evidence="6" id="KW-1185">Reference proteome</keyword>
<evidence type="ECO:0000313" key="6">
    <source>
        <dbReference type="Proteomes" id="UP001566132"/>
    </source>
</evidence>
<evidence type="ECO:0000256" key="1">
    <source>
        <dbReference type="ARBA" id="ARBA00009394"/>
    </source>
</evidence>
<dbReference type="SMART" id="SM01273">
    <property type="entry name" value="Mago-bind"/>
    <property type="match status" value="1"/>
</dbReference>
<comment type="similarity">
    <text evidence="1">Belongs to the pym family.</text>
</comment>
<name>A0ABD1EL54_HYPHA</name>
<dbReference type="InterPro" id="IPR015362">
    <property type="entry name" value="WIBG_mago-bd"/>
</dbReference>